<dbReference type="Proteomes" id="UP000467841">
    <property type="component" value="Unassembled WGS sequence"/>
</dbReference>
<gene>
    <name evidence="2" type="ORF">MERR_LOCUS30788</name>
    <name evidence="3" type="ORF">MERR_LOCUS41771</name>
    <name evidence="4" type="ORF">MERR_LOCUS41774</name>
</gene>
<feature type="region of interest" description="Disordered" evidence="1">
    <location>
        <begin position="125"/>
        <end position="156"/>
    </location>
</feature>
<keyword evidence="5" id="KW-1185">Reference proteome</keyword>
<protein>
    <submittedName>
        <fullName evidence="3">Uncharacterized protein</fullName>
    </submittedName>
</protein>
<evidence type="ECO:0000313" key="4">
    <source>
        <dbReference type="EMBL" id="CAA7054538.1"/>
    </source>
</evidence>
<sequence>MLDTSSNGNFLNQDVDDGWQLVENIANSNGSYGEEYDRTNRSSIESEEKLRKDMKVLNDKLDKLILAQSPLTKVNFISGEELVQVQEGEENQIEDVCYIQNGQGGYQKGYYTYKTHPNFSYRNTDVASPQDQVYPSQHQPASSQFPQFGYGHKGNF</sequence>
<feature type="compositionally biased region" description="Polar residues" evidence="1">
    <location>
        <begin position="125"/>
        <end position="146"/>
    </location>
</feature>
<dbReference type="EMBL" id="CACVBM020001283">
    <property type="protein sequence ID" value="CAA7043553.1"/>
    <property type="molecule type" value="Genomic_DNA"/>
</dbReference>
<evidence type="ECO:0000313" key="3">
    <source>
        <dbReference type="EMBL" id="CAA7054535.1"/>
    </source>
</evidence>
<reference evidence="3 5" key="1">
    <citation type="submission" date="2020-01" db="EMBL/GenBank/DDBJ databases">
        <authorList>
            <person name="Mishra B."/>
        </authorList>
    </citation>
    <scope>NUCLEOTIDE SEQUENCE [LARGE SCALE GENOMIC DNA]</scope>
</reference>
<dbReference type="EMBL" id="CACVBM020001582">
    <property type="protein sequence ID" value="CAA7054538.1"/>
    <property type="molecule type" value="Genomic_DNA"/>
</dbReference>
<dbReference type="EMBL" id="CACVBM020001582">
    <property type="protein sequence ID" value="CAA7054535.1"/>
    <property type="molecule type" value="Genomic_DNA"/>
</dbReference>
<evidence type="ECO:0000313" key="5">
    <source>
        <dbReference type="Proteomes" id="UP000467841"/>
    </source>
</evidence>
<dbReference type="AlphaFoldDB" id="A0A6D2KQA1"/>
<accession>A0A6D2KQA1</accession>
<proteinExistence type="predicted"/>
<evidence type="ECO:0000256" key="1">
    <source>
        <dbReference type="SAM" id="MobiDB-lite"/>
    </source>
</evidence>
<evidence type="ECO:0000313" key="2">
    <source>
        <dbReference type="EMBL" id="CAA7043553.1"/>
    </source>
</evidence>
<organism evidence="3 5">
    <name type="scientific">Microthlaspi erraticum</name>
    <dbReference type="NCBI Taxonomy" id="1685480"/>
    <lineage>
        <taxon>Eukaryota</taxon>
        <taxon>Viridiplantae</taxon>
        <taxon>Streptophyta</taxon>
        <taxon>Embryophyta</taxon>
        <taxon>Tracheophyta</taxon>
        <taxon>Spermatophyta</taxon>
        <taxon>Magnoliopsida</taxon>
        <taxon>eudicotyledons</taxon>
        <taxon>Gunneridae</taxon>
        <taxon>Pentapetalae</taxon>
        <taxon>rosids</taxon>
        <taxon>malvids</taxon>
        <taxon>Brassicales</taxon>
        <taxon>Brassicaceae</taxon>
        <taxon>Coluteocarpeae</taxon>
        <taxon>Microthlaspi</taxon>
    </lineage>
</organism>
<name>A0A6D2KQA1_9BRAS</name>